<gene>
    <name evidence="1" type="ORF">AB9R89_01015</name>
</gene>
<evidence type="ECO:0008006" key="3">
    <source>
        <dbReference type="Google" id="ProtNLM"/>
    </source>
</evidence>
<sequence>MKKITLTLLFLFVSVCFAFTYKLYMENEKLREENLRKNASIEIYKNASTGLIPATTESKALVEDVINHVATSSSPKEKTFKSCWERQLQTGDWGSMGPVGLLESCIDKISNDKTAILMKKVDSSFELIGYECMPRGNSRYDGIEKCNIDGSYILLSSAKDTLFRFITEDDWMNKGF</sequence>
<reference evidence="1 2" key="1">
    <citation type="submission" date="2024-08" db="EMBL/GenBank/DDBJ databases">
        <title>Oceanimonas smirnovii Genome sequencing and assembly.</title>
        <authorList>
            <person name="Tang B."/>
        </authorList>
    </citation>
    <scope>NUCLEOTIDE SEQUENCE [LARGE SCALE GENOMIC DNA]</scope>
    <source>
        <strain evidence="1 2">OS2020-119</strain>
    </source>
</reference>
<dbReference type="EMBL" id="JBGFTR010000001">
    <property type="protein sequence ID" value="MFH7563910.1"/>
    <property type="molecule type" value="Genomic_DNA"/>
</dbReference>
<evidence type="ECO:0000313" key="1">
    <source>
        <dbReference type="EMBL" id="MFH7563910.1"/>
    </source>
</evidence>
<organism evidence="1 2">
    <name type="scientific">Oceanimonas smirnovii</name>
    <dbReference type="NCBI Taxonomy" id="264574"/>
    <lineage>
        <taxon>Bacteria</taxon>
        <taxon>Pseudomonadati</taxon>
        <taxon>Pseudomonadota</taxon>
        <taxon>Gammaproteobacteria</taxon>
        <taxon>Aeromonadales</taxon>
        <taxon>Aeromonadaceae</taxon>
        <taxon>Oceanimonas</taxon>
    </lineage>
</organism>
<dbReference type="RefSeq" id="WP_395544717.1">
    <property type="nucleotide sequence ID" value="NZ_CP166302.1"/>
</dbReference>
<protein>
    <recommendedName>
        <fullName evidence="3">Lipoprotein</fullName>
    </recommendedName>
</protein>
<accession>A0ABW7NXZ2</accession>
<comment type="caution">
    <text evidence="1">The sequence shown here is derived from an EMBL/GenBank/DDBJ whole genome shotgun (WGS) entry which is preliminary data.</text>
</comment>
<dbReference type="Proteomes" id="UP001610706">
    <property type="component" value="Unassembled WGS sequence"/>
</dbReference>
<keyword evidence="2" id="KW-1185">Reference proteome</keyword>
<proteinExistence type="predicted"/>
<evidence type="ECO:0000313" key="2">
    <source>
        <dbReference type="Proteomes" id="UP001610706"/>
    </source>
</evidence>
<name>A0ABW7NXZ2_9GAMM</name>